<dbReference type="EMBL" id="JAUEPS010000012">
    <property type="protein sequence ID" value="KAK0460409.1"/>
    <property type="molecule type" value="Genomic_DNA"/>
</dbReference>
<dbReference type="RefSeq" id="XP_060332448.1">
    <property type="nucleotide sequence ID" value="XM_060479051.1"/>
</dbReference>
<dbReference type="Proteomes" id="UP001175211">
    <property type="component" value="Unassembled WGS sequence"/>
</dbReference>
<dbReference type="GeneID" id="85362599"/>
<reference evidence="1" key="1">
    <citation type="submission" date="2023-06" db="EMBL/GenBank/DDBJ databases">
        <authorList>
            <consortium name="Lawrence Berkeley National Laboratory"/>
            <person name="Ahrendt S."/>
            <person name="Sahu N."/>
            <person name="Indic B."/>
            <person name="Wong-Bajracharya J."/>
            <person name="Merenyi Z."/>
            <person name="Ke H.-M."/>
            <person name="Monk M."/>
            <person name="Kocsube S."/>
            <person name="Drula E."/>
            <person name="Lipzen A."/>
            <person name="Balint B."/>
            <person name="Henrissat B."/>
            <person name="Andreopoulos B."/>
            <person name="Martin F.M."/>
            <person name="Harder C.B."/>
            <person name="Rigling D."/>
            <person name="Ford K.L."/>
            <person name="Foster G.D."/>
            <person name="Pangilinan J."/>
            <person name="Papanicolaou A."/>
            <person name="Barry K."/>
            <person name="LaButti K."/>
            <person name="Viragh M."/>
            <person name="Koriabine M."/>
            <person name="Yan M."/>
            <person name="Riley R."/>
            <person name="Champramary S."/>
            <person name="Plett K.L."/>
            <person name="Tsai I.J."/>
            <person name="Slot J."/>
            <person name="Sipos G."/>
            <person name="Plett J."/>
            <person name="Nagy L.G."/>
            <person name="Grigoriev I.V."/>
        </authorList>
    </citation>
    <scope>NUCLEOTIDE SEQUENCE</scope>
    <source>
        <strain evidence="1">CCBAS 213</strain>
    </source>
</reference>
<gene>
    <name evidence="1" type="ORF">EV420DRAFT_1670599</name>
</gene>
<accession>A0AA39KFT7</accession>
<evidence type="ECO:0000313" key="2">
    <source>
        <dbReference type="Proteomes" id="UP001175211"/>
    </source>
</evidence>
<keyword evidence="2" id="KW-1185">Reference proteome</keyword>
<name>A0AA39KFT7_ARMTA</name>
<dbReference type="SUPFAM" id="SSF52047">
    <property type="entry name" value="RNI-like"/>
    <property type="match status" value="1"/>
</dbReference>
<sequence>MLGCYIERSRNLELTLAVYTEYDITDHSALALVLSTCHRWKDVALVAPSETIRTLSFCKGSFRNLRYLHIGFNDADEYIFSLDPLLDAFEYSPKLTHIAFSHVGDPLQIFSLPWSQITAYDGPDSPDDEHIIETPHLHVLTKMPLLESARLYCDKHSTIPASGRVHLPRLQNLTLEEGSDTPTPRPKCDYHLLSTPMGIDARRITTLQLTFYFKLSSTIIHSILIFLADLPTVIHLMIQAEGVTDTVIDGLARRRDNQDILPSLRCLDFRGSTLELDEPTYFIAMLESRLPPSPTDVMTNSVTSAGEHLRELRLDERPAIDEADLQRWDDLSQGGLVVRYGAEGLGDSYDHIASRGREDQLFRGMPWIP</sequence>
<evidence type="ECO:0000313" key="1">
    <source>
        <dbReference type="EMBL" id="KAK0460409.1"/>
    </source>
</evidence>
<proteinExistence type="predicted"/>
<protein>
    <recommendedName>
        <fullName evidence="3">F-box domain-containing protein</fullName>
    </recommendedName>
</protein>
<organism evidence="1 2">
    <name type="scientific">Armillaria tabescens</name>
    <name type="common">Ringless honey mushroom</name>
    <name type="synonym">Agaricus tabescens</name>
    <dbReference type="NCBI Taxonomy" id="1929756"/>
    <lineage>
        <taxon>Eukaryota</taxon>
        <taxon>Fungi</taxon>
        <taxon>Dikarya</taxon>
        <taxon>Basidiomycota</taxon>
        <taxon>Agaricomycotina</taxon>
        <taxon>Agaricomycetes</taxon>
        <taxon>Agaricomycetidae</taxon>
        <taxon>Agaricales</taxon>
        <taxon>Marasmiineae</taxon>
        <taxon>Physalacriaceae</taxon>
        <taxon>Desarmillaria</taxon>
    </lineage>
</organism>
<dbReference type="Gene3D" id="3.80.10.10">
    <property type="entry name" value="Ribonuclease Inhibitor"/>
    <property type="match status" value="1"/>
</dbReference>
<dbReference type="InterPro" id="IPR032675">
    <property type="entry name" value="LRR_dom_sf"/>
</dbReference>
<evidence type="ECO:0008006" key="3">
    <source>
        <dbReference type="Google" id="ProtNLM"/>
    </source>
</evidence>
<dbReference type="AlphaFoldDB" id="A0AA39KFT7"/>
<comment type="caution">
    <text evidence="1">The sequence shown here is derived from an EMBL/GenBank/DDBJ whole genome shotgun (WGS) entry which is preliminary data.</text>
</comment>